<evidence type="ECO:0000313" key="2">
    <source>
        <dbReference type="Proteomes" id="UP000291832"/>
    </source>
</evidence>
<keyword evidence="2" id="KW-1185">Reference proteome</keyword>
<accession>A0A4Q7TYU6</accession>
<evidence type="ECO:0000313" key="1">
    <source>
        <dbReference type="EMBL" id="RZT66173.1"/>
    </source>
</evidence>
<sequence>MPAAAELIESEHDFWALRAPAEDATALADALQELRDAGFVEIGSTGGGVGRSVSLANGSHAVRLGFERHGDDAFVTYGVAKR</sequence>
<reference evidence="1 2" key="1">
    <citation type="journal article" date="2015" name="Stand. Genomic Sci.">
        <title>Genomic Encyclopedia of Bacterial and Archaeal Type Strains, Phase III: the genomes of soil and plant-associated and newly described type strains.</title>
        <authorList>
            <person name="Whitman W.B."/>
            <person name="Woyke T."/>
            <person name="Klenk H.P."/>
            <person name="Zhou Y."/>
            <person name="Lilburn T.G."/>
            <person name="Beck B.J."/>
            <person name="De Vos P."/>
            <person name="Vandamme P."/>
            <person name="Eisen J.A."/>
            <person name="Garrity G."/>
            <person name="Hugenholtz P."/>
            <person name="Kyrpides N.C."/>
        </authorList>
    </citation>
    <scope>NUCLEOTIDE SEQUENCE [LARGE SCALE GENOMIC DNA]</scope>
    <source>
        <strain evidence="1 2">RF6</strain>
    </source>
</reference>
<organism evidence="1 2">
    <name type="scientific">Leucobacter luti</name>
    <dbReference type="NCBI Taxonomy" id="340320"/>
    <lineage>
        <taxon>Bacteria</taxon>
        <taxon>Bacillati</taxon>
        <taxon>Actinomycetota</taxon>
        <taxon>Actinomycetes</taxon>
        <taxon>Micrococcales</taxon>
        <taxon>Microbacteriaceae</taxon>
        <taxon>Leucobacter</taxon>
    </lineage>
</organism>
<protein>
    <submittedName>
        <fullName evidence="1">Uncharacterized protein</fullName>
    </submittedName>
</protein>
<dbReference type="EMBL" id="SHKI01000004">
    <property type="protein sequence ID" value="RZT66173.1"/>
    <property type="molecule type" value="Genomic_DNA"/>
</dbReference>
<gene>
    <name evidence="1" type="ORF">EV139_1602</name>
</gene>
<proteinExistence type="predicted"/>
<comment type="caution">
    <text evidence="1">The sequence shown here is derived from an EMBL/GenBank/DDBJ whole genome shotgun (WGS) entry which is preliminary data.</text>
</comment>
<dbReference type="AlphaFoldDB" id="A0A4Q7TYU6"/>
<dbReference type="Proteomes" id="UP000291832">
    <property type="component" value="Unassembled WGS sequence"/>
</dbReference>
<name>A0A4Q7TYU6_9MICO</name>